<proteinExistence type="predicted"/>
<keyword evidence="1" id="KW-0479">Metal-binding</keyword>
<evidence type="ECO:0000256" key="4">
    <source>
        <dbReference type="PROSITE-ProRule" id="PRU00146"/>
    </source>
</evidence>
<protein>
    <recommendedName>
        <fullName evidence="6">PHD-type domain-containing protein</fullName>
    </recommendedName>
</protein>
<dbReference type="PANTHER" id="PTHR47793:SF1">
    <property type="entry name" value="HISTONE DEACETYLASE COMPLEX SUBUNIT CTI6"/>
    <property type="match status" value="1"/>
</dbReference>
<organism evidence="7 8">
    <name type="scientific">Diaporthe vaccinii</name>
    <dbReference type="NCBI Taxonomy" id="105482"/>
    <lineage>
        <taxon>Eukaryota</taxon>
        <taxon>Fungi</taxon>
        <taxon>Dikarya</taxon>
        <taxon>Ascomycota</taxon>
        <taxon>Pezizomycotina</taxon>
        <taxon>Sordariomycetes</taxon>
        <taxon>Sordariomycetidae</taxon>
        <taxon>Diaporthales</taxon>
        <taxon>Diaporthaceae</taxon>
        <taxon>Diaporthe</taxon>
        <taxon>Diaporthe eres species complex</taxon>
    </lineage>
</organism>
<dbReference type="PROSITE" id="PS50016">
    <property type="entry name" value="ZF_PHD_2"/>
    <property type="match status" value="1"/>
</dbReference>
<feature type="compositionally biased region" description="Basic residues" evidence="5">
    <location>
        <begin position="229"/>
        <end position="239"/>
    </location>
</feature>
<dbReference type="InterPro" id="IPR013083">
    <property type="entry name" value="Znf_RING/FYVE/PHD"/>
</dbReference>
<feature type="domain" description="PHD-type" evidence="6">
    <location>
        <begin position="20"/>
        <end position="76"/>
    </location>
</feature>
<gene>
    <name evidence="7" type="ORF">FJTKL_00933</name>
</gene>
<dbReference type="Gene3D" id="3.30.40.10">
    <property type="entry name" value="Zinc/RING finger domain, C3HC4 (zinc finger)"/>
    <property type="match status" value="1"/>
</dbReference>
<name>A0ABR4E1T5_9PEZI</name>
<keyword evidence="3" id="KW-0862">Zinc</keyword>
<dbReference type="PROSITE" id="PS01359">
    <property type="entry name" value="ZF_PHD_1"/>
    <property type="match status" value="1"/>
</dbReference>
<evidence type="ECO:0000256" key="3">
    <source>
        <dbReference type="ARBA" id="ARBA00022833"/>
    </source>
</evidence>
<keyword evidence="8" id="KW-1185">Reference proteome</keyword>
<dbReference type="InterPro" id="IPR011011">
    <property type="entry name" value="Znf_FYVE_PHD"/>
</dbReference>
<dbReference type="Pfam" id="PF00628">
    <property type="entry name" value="PHD"/>
    <property type="match status" value="1"/>
</dbReference>
<evidence type="ECO:0000313" key="7">
    <source>
        <dbReference type="EMBL" id="KAL2276396.1"/>
    </source>
</evidence>
<feature type="region of interest" description="Disordered" evidence="5">
    <location>
        <begin position="224"/>
        <end position="261"/>
    </location>
</feature>
<sequence>MLSVIHVGLTCNKETEGDELIRCVCGATSHDGYTVDEPWIGCEGCDVWQHNVCMGMSIFEDDLEDVKYYCEQCKPEEHSDLARGIDEGKKPWEEKRRQYEELKGAKEDEKYEKKGAKKSKKRPRVWKLGHELGVDGLCEHALDAMVKVQVATARVPSTSVLAKVWKDTPEGCSIRKLLLAWAVAYLHTSDSKAEFAKSLPQNVLSELAVAMVTSGTSPLVQLGSDSVHSKHAHPTRKSVHFVDQDGDEEPKPLYPVKKHRR</sequence>
<dbReference type="Proteomes" id="UP001600888">
    <property type="component" value="Unassembled WGS sequence"/>
</dbReference>
<evidence type="ECO:0000313" key="8">
    <source>
        <dbReference type="Proteomes" id="UP001600888"/>
    </source>
</evidence>
<comment type="caution">
    <text evidence="7">The sequence shown here is derived from an EMBL/GenBank/DDBJ whole genome shotgun (WGS) entry which is preliminary data.</text>
</comment>
<evidence type="ECO:0000256" key="1">
    <source>
        <dbReference type="ARBA" id="ARBA00022723"/>
    </source>
</evidence>
<dbReference type="EMBL" id="JBAWTH010000116">
    <property type="protein sequence ID" value="KAL2276396.1"/>
    <property type="molecule type" value="Genomic_DNA"/>
</dbReference>
<dbReference type="InterPro" id="IPR019787">
    <property type="entry name" value="Znf_PHD-finger"/>
</dbReference>
<evidence type="ECO:0000256" key="2">
    <source>
        <dbReference type="ARBA" id="ARBA00022771"/>
    </source>
</evidence>
<dbReference type="SMART" id="SM00249">
    <property type="entry name" value="PHD"/>
    <property type="match status" value="1"/>
</dbReference>
<dbReference type="PANTHER" id="PTHR47793">
    <property type="entry name" value="HISTONE DEACETYLASE COMPLEX SUBUNIT CTI6"/>
    <property type="match status" value="1"/>
</dbReference>
<dbReference type="InterPro" id="IPR001965">
    <property type="entry name" value="Znf_PHD"/>
</dbReference>
<dbReference type="SUPFAM" id="SSF57903">
    <property type="entry name" value="FYVE/PHD zinc finger"/>
    <property type="match status" value="1"/>
</dbReference>
<dbReference type="InterPro" id="IPR019786">
    <property type="entry name" value="Zinc_finger_PHD-type_CS"/>
</dbReference>
<keyword evidence="2 4" id="KW-0863">Zinc-finger</keyword>
<reference evidence="7 8" key="1">
    <citation type="submission" date="2024-03" db="EMBL/GenBank/DDBJ databases">
        <title>A high-quality draft genome sequence of Diaporthe vaccinii, a causative agent of upright dieback and viscid rot disease in cranberry plants.</title>
        <authorList>
            <person name="Sarrasin M."/>
            <person name="Lang B.F."/>
            <person name="Burger G."/>
        </authorList>
    </citation>
    <scope>NUCLEOTIDE SEQUENCE [LARGE SCALE GENOMIC DNA]</scope>
    <source>
        <strain evidence="7 8">IS7</strain>
    </source>
</reference>
<dbReference type="InterPro" id="IPR053051">
    <property type="entry name" value="HDAC_complex_subunit"/>
</dbReference>
<evidence type="ECO:0000256" key="5">
    <source>
        <dbReference type="SAM" id="MobiDB-lite"/>
    </source>
</evidence>
<accession>A0ABR4E1T5</accession>
<evidence type="ECO:0000259" key="6">
    <source>
        <dbReference type="PROSITE" id="PS50016"/>
    </source>
</evidence>